<dbReference type="AlphaFoldDB" id="A0A0H4PHE7"/>
<dbReference type="Proteomes" id="UP000036520">
    <property type="component" value="Chromosome"/>
</dbReference>
<dbReference type="RefSeq" id="WP_048642530.1">
    <property type="nucleotide sequence ID" value="NZ_CP012040.1"/>
</dbReference>
<proteinExistence type="predicted"/>
<dbReference type="OrthoDB" id="616449at2"/>
<name>A0A0H4PHE7_9BACT</name>
<evidence type="ECO:0000313" key="1">
    <source>
        <dbReference type="EMBL" id="AKP52293.1"/>
    </source>
</evidence>
<keyword evidence="2" id="KW-1185">Reference proteome</keyword>
<dbReference type="Gene3D" id="2.130.10.10">
    <property type="entry name" value="YVTN repeat-like/Quinoprotein amine dehydrogenase"/>
    <property type="match status" value="1"/>
</dbReference>
<evidence type="ECO:0000313" key="2">
    <source>
        <dbReference type="Proteomes" id="UP000036520"/>
    </source>
</evidence>
<dbReference type="STRING" id="320787.CA2015_2886"/>
<protein>
    <submittedName>
        <fullName evidence="1">Uncharacterized protein</fullName>
    </submittedName>
</protein>
<dbReference type="PATRIC" id="fig|320787.5.peg.3156"/>
<dbReference type="KEGG" id="camu:CA2015_2886"/>
<dbReference type="InterPro" id="IPR011044">
    <property type="entry name" value="Quino_amine_DH_bsu"/>
</dbReference>
<gene>
    <name evidence="1" type="ORF">CA2015_2886</name>
</gene>
<sequence length="430" mass="48502">MESNTKNKGLLAQPYYSGFEIAHDTYQALSSASDGKIYYVLSSESLTKAGQLYSLDPETDKIEWLADLSEACGEIDSNTIPQGKSHVPFFEKDGKLYFGTHIGVYEMIDDMERLPVNPMEGVENYLGGHFLSWDMENKVMEDLAIVPDGEGVLTMTMDTERNQIYALTWPSGNFLHLDLNTSELKNFGPISEKGEAGVVGEDYRVLCRSILVSPENGNVYYTTSDGNIFCYSPNSMDGPAKLEDVNMRRDFFGSYDPKVPGNMGYNWRRIFWHDEDNVAYGIHGNSNYLFKFDPKNSKIELIERLSSLPSKRMGMYDQFSYGYLGFDLGPDKETLYYLTGGPLTDRPPNDGTKQIAKGAAKNLENLHLVTYHLPTNTYTDHGPAFYEDGSIPTYVNAIAIDKDANVFTMARMQKPWGEIQDLVKIHYPKK</sequence>
<dbReference type="InterPro" id="IPR015943">
    <property type="entry name" value="WD40/YVTN_repeat-like_dom_sf"/>
</dbReference>
<dbReference type="SUPFAM" id="SSF50969">
    <property type="entry name" value="YVTN repeat-like/Quinoprotein amine dehydrogenase"/>
    <property type="match status" value="1"/>
</dbReference>
<reference evidence="1 2" key="1">
    <citation type="submission" date="2015-07" db="EMBL/GenBank/DDBJ databases">
        <authorList>
            <person name="Kim K.M."/>
        </authorList>
    </citation>
    <scope>NUCLEOTIDE SEQUENCE [LARGE SCALE GENOMIC DNA]</scope>
    <source>
        <strain evidence="1 2">KCTC 12363</strain>
    </source>
</reference>
<organism evidence="1 2">
    <name type="scientific">Cyclobacterium amurskyense</name>
    <dbReference type="NCBI Taxonomy" id="320787"/>
    <lineage>
        <taxon>Bacteria</taxon>
        <taxon>Pseudomonadati</taxon>
        <taxon>Bacteroidota</taxon>
        <taxon>Cytophagia</taxon>
        <taxon>Cytophagales</taxon>
        <taxon>Cyclobacteriaceae</taxon>
        <taxon>Cyclobacterium</taxon>
    </lineage>
</organism>
<accession>A0A0H4PHE7</accession>
<dbReference type="EMBL" id="CP012040">
    <property type="protein sequence ID" value="AKP52293.1"/>
    <property type="molecule type" value="Genomic_DNA"/>
</dbReference>